<sequence>MVFSAAELDLSHDLPPGLVAEAPGSYRIEPARITDWPLVLDRPGHYHLAADLTVPPGEDGLLVTADNVHLDLGGHELAGHCEPEAPCLALEITGRRATLSRGRVHSLSGWAVSLGPDCCMEDVVLVSPSGFGYGFGGASNAQPTPAPLKPALARPRPMTTWQSPACNPNGLPVWVSLRESKARRAAARR</sequence>
<reference evidence="1" key="1">
    <citation type="submission" date="2020-12" db="EMBL/GenBank/DDBJ databases">
        <title>The genome sequence of Inhella sp. 1Y17.</title>
        <authorList>
            <person name="Liu Y."/>
        </authorList>
    </citation>
    <scope>NUCLEOTIDE SEQUENCE</scope>
    <source>
        <strain evidence="1">1Y17</strain>
    </source>
</reference>
<dbReference type="AlphaFoldDB" id="A0A931NJ34"/>
<dbReference type="Proteomes" id="UP000613266">
    <property type="component" value="Unassembled WGS sequence"/>
</dbReference>
<proteinExistence type="predicted"/>
<evidence type="ECO:0000313" key="1">
    <source>
        <dbReference type="EMBL" id="MBH9579513.1"/>
    </source>
</evidence>
<accession>A0A931NJ34</accession>
<comment type="caution">
    <text evidence="1">The sequence shown here is derived from an EMBL/GenBank/DDBJ whole genome shotgun (WGS) entry which is preliminary data.</text>
</comment>
<dbReference type="EMBL" id="JAEDAK010000024">
    <property type="protein sequence ID" value="MBH9579513.1"/>
    <property type="molecule type" value="Genomic_DNA"/>
</dbReference>
<name>A0A931NJ34_9BURK</name>
<keyword evidence="2" id="KW-1185">Reference proteome</keyword>
<gene>
    <name evidence="1" type="ORF">I7X39_21660</name>
</gene>
<organism evidence="1 2">
    <name type="scientific">Inhella proteolytica</name>
    <dbReference type="NCBI Taxonomy" id="2795029"/>
    <lineage>
        <taxon>Bacteria</taxon>
        <taxon>Pseudomonadati</taxon>
        <taxon>Pseudomonadota</taxon>
        <taxon>Betaproteobacteria</taxon>
        <taxon>Burkholderiales</taxon>
        <taxon>Sphaerotilaceae</taxon>
        <taxon>Inhella</taxon>
    </lineage>
</organism>
<protein>
    <submittedName>
        <fullName evidence="1">Uncharacterized protein</fullName>
    </submittedName>
</protein>
<dbReference type="RefSeq" id="WP_198113462.1">
    <property type="nucleotide sequence ID" value="NZ_JAEDAK010000024.1"/>
</dbReference>
<evidence type="ECO:0000313" key="2">
    <source>
        <dbReference type="Proteomes" id="UP000613266"/>
    </source>
</evidence>